<organism evidence="2 3">
    <name type="scientific">Blumeria graminis f. sp. triticale</name>
    <dbReference type="NCBI Taxonomy" id="1689686"/>
    <lineage>
        <taxon>Eukaryota</taxon>
        <taxon>Fungi</taxon>
        <taxon>Dikarya</taxon>
        <taxon>Ascomycota</taxon>
        <taxon>Pezizomycotina</taxon>
        <taxon>Leotiomycetes</taxon>
        <taxon>Erysiphales</taxon>
        <taxon>Erysiphaceae</taxon>
        <taxon>Blumeria</taxon>
    </lineage>
</organism>
<protein>
    <submittedName>
        <fullName evidence="2">BgTH12-05568</fullName>
    </submittedName>
</protein>
<feature type="signal peptide" evidence="1">
    <location>
        <begin position="1"/>
        <end position="20"/>
    </location>
</feature>
<name>A0A9W4D3U5_BLUGR</name>
<accession>A0A9W4D3U5</accession>
<feature type="chain" id="PRO_5040879397" evidence="1">
    <location>
        <begin position="21"/>
        <end position="188"/>
    </location>
</feature>
<comment type="caution">
    <text evidence="2">The sequence shown here is derived from an EMBL/GenBank/DDBJ whole genome shotgun (WGS) entry which is preliminary data.</text>
</comment>
<proteinExistence type="predicted"/>
<evidence type="ECO:0000313" key="3">
    <source>
        <dbReference type="Proteomes" id="UP000683417"/>
    </source>
</evidence>
<reference evidence="2" key="1">
    <citation type="submission" date="2020-10" db="EMBL/GenBank/DDBJ databases">
        <authorList>
            <person name="Muller C M."/>
        </authorList>
    </citation>
    <scope>NUCLEOTIDE SEQUENCE</scope>
    <source>
        <strain evidence="2">THUN-12</strain>
    </source>
</reference>
<evidence type="ECO:0000256" key="1">
    <source>
        <dbReference type="SAM" id="SignalP"/>
    </source>
</evidence>
<keyword evidence="1" id="KW-0732">Signal</keyword>
<evidence type="ECO:0000313" key="2">
    <source>
        <dbReference type="EMBL" id="CAD6503823.1"/>
    </source>
</evidence>
<gene>
    <name evidence="2" type="ORF">BGTH12_LOCUS5181</name>
</gene>
<dbReference type="EMBL" id="CAJHIT010000008">
    <property type="protein sequence ID" value="CAD6503823.1"/>
    <property type="molecule type" value="Genomic_DNA"/>
</dbReference>
<dbReference type="AlphaFoldDB" id="A0A9W4D3U5"/>
<dbReference type="Proteomes" id="UP000683417">
    <property type="component" value="Unassembled WGS sequence"/>
</dbReference>
<sequence>MRSIAPIGLFLLNFVFPVSTTSEEEKVFQCTDNGSRVTFDYSKFEYVRSEACSHINISTRGDNYLNSEDPSSYTYEFRNEYLTQHLDEHYTDDYFFFFKNNPEKLTYNKNLLKMFKFYIREIYHENVNSELTPQVKRYYLVIDQKCSSVAVVMVWNFLIANPSRVRKSEAFFERRKYCPIQLPMSYYS</sequence>